<dbReference type="Gene3D" id="3.30.70.920">
    <property type="match status" value="1"/>
</dbReference>
<dbReference type="PANTHER" id="PTHR30154">
    <property type="entry name" value="LEUCINE-RESPONSIVE REGULATORY PROTEIN"/>
    <property type="match status" value="1"/>
</dbReference>
<dbReference type="InterPro" id="IPR036390">
    <property type="entry name" value="WH_DNA-bd_sf"/>
</dbReference>
<evidence type="ECO:0000313" key="5">
    <source>
        <dbReference type="EMBL" id="RLL47110.1"/>
    </source>
</evidence>
<dbReference type="GO" id="GO:0043200">
    <property type="term" value="P:response to amino acid"/>
    <property type="evidence" value="ECO:0007669"/>
    <property type="project" value="TreeGrafter"/>
</dbReference>
<proteinExistence type="predicted"/>
<keyword evidence="3" id="KW-0804">Transcription</keyword>
<evidence type="ECO:0000256" key="1">
    <source>
        <dbReference type="ARBA" id="ARBA00023015"/>
    </source>
</evidence>
<dbReference type="InterPro" id="IPR019888">
    <property type="entry name" value="Tscrpt_reg_AsnC-like"/>
</dbReference>
<dbReference type="GO" id="GO:0043565">
    <property type="term" value="F:sequence-specific DNA binding"/>
    <property type="evidence" value="ECO:0007669"/>
    <property type="project" value="InterPro"/>
</dbReference>
<feature type="domain" description="HTH asnC-type" evidence="4">
    <location>
        <begin position="1"/>
        <end position="62"/>
    </location>
</feature>
<dbReference type="EMBL" id="RCHR01000002">
    <property type="protein sequence ID" value="RLL47110.1"/>
    <property type="molecule type" value="Genomic_DNA"/>
</dbReference>
<protein>
    <submittedName>
        <fullName evidence="5">Lrp/AsnC family transcriptional regulator</fullName>
    </submittedName>
</protein>
<keyword evidence="6" id="KW-1185">Reference proteome</keyword>
<reference evidence="5 6" key="1">
    <citation type="submission" date="2018-10" db="EMBL/GenBank/DDBJ databases">
        <title>Oceanobacillus sp. YLB-02 draft genome.</title>
        <authorList>
            <person name="Yu L."/>
        </authorList>
    </citation>
    <scope>NUCLEOTIDE SEQUENCE [LARGE SCALE GENOMIC DNA]</scope>
    <source>
        <strain evidence="5 6">YLB-02</strain>
    </source>
</reference>
<dbReference type="InterPro" id="IPR000485">
    <property type="entry name" value="AsnC-type_HTH_dom"/>
</dbReference>
<dbReference type="PROSITE" id="PS50956">
    <property type="entry name" value="HTH_ASNC_2"/>
    <property type="match status" value="1"/>
</dbReference>
<accession>A0A498DEN5</accession>
<dbReference type="Gene3D" id="1.10.10.10">
    <property type="entry name" value="Winged helix-like DNA-binding domain superfamily/Winged helix DNA-binding domain"/>
    <property type="match status" value="1"/>
</dbReference>
<gene>
    <name evidence="5" type="ORF">D8M04_07965</name>
</gene>
<dbReference type="Proteomes" id="UP000270219">
    <property type="component" value="Unassembled WGS sequence"/>
</dbReference>
<dbReference type="RefSeq" id="WP_121522361.1">
    <property type="nucleotide sequence ID" value="NZ_RCHR01000002.1"/>
</dbReference>
<dbReference type="OrthoDB" id="34294at2"/>
<comment type="caution">
    <text evidence="5">The sequence shown here is derived from an EMBL/GenBank/DDBJ whole genome shotgun (WGS) entry which is preliminary data.</text>
</comment>
<keyword evidence="1" id="KW-0805">Transcription regulation</keyword>
<dbReference type="GO" id="GO:0005829">
    <property type="term" value="C:cytosol"/>
    <property type="evidence" value="ECO:0007669"/>
    <property type="project" value="TreeGrafter"/>
</dbReference>
<dbReference type="PANTHER" id="PTHR30154:SF34">
    <property type="entry name" value="TRANSCRIPTIONAL REGULATOR AZLB"/>
    <property type="match status" value="1"/>
</dbReference>
<dbReference type="InterPro" id="IPR011008">
    <property type="entry name" value="Dimeric_a/b-barrel"/>
</dbReference>
<name>A0A498DEN5_9BACI</name>
<dbReference type="SUPFAM" id="SSF54909">
    <property type="entry name" value="Dimeric alpha+beta barrel"/>
    <property type="match status" value="1"/>
</dbReference>
<keyword evidence="2" id="KW-0238">DNA-binding</keyword>
<organism evidence="5 6">
    <name type="scientific">Oceanobacillus piezotolerans</name>
    <dbReference type="NCBI Taxonomy" id="2448030"/>
    <lineage>
        <taxon>Bacteria</taxon>
        <taxon>Bacillati</taxon>
        <taxon>Bacillota</taxon>
        <taxon>Bacilli</taxon>
        <taxon>Bacillales</taxon>
        <taxon>Bacillaceae</taxon>
        <taxon>Oceanobacillus</taxon>
    </lineage>
</organism>
<dbReference type="Pfam" id="PF01037">
    <property type="entry name" value="AsnC_trans_reg"/>
    <property type="match status" value="1"/>
</dbReference>
<evidence type="ECO:0000259" key="4">
    <source>
        <dbReference type="PROSITE" id="PS50956"/>
    </source>
</evidence>
<evidence type="ECO:0000313" key="6">
    <source>
        <dbReference type="Proteomes" id="UP000270219"/>
    </source>
</evidence>
<dbReference type="AlphaFoldDB" id="A0A498DEN5"/>
<dbReference type="SMART" id="SM00344">
    <property type="entry name" value="HTH_ASNC"/>
    <property type="match status" value="1"/>
</dbReference>
<evidence type="ECO:0000256" key="3">
    <source>
        <dbReference type="ARBA" id="ARBA00023163"/>
    </source>
</evidence>
<dbReference type="InterPro" id="IPR019887">
    <property type="entry name" value="Tscrpt_reg_AsnC/Lrp_C"/>
</dbReference>
<dbReference type="SUPFAM" id="SSF46785">
    <property type="entry name" value="Winged helix' DNA-binding domain"/>
    <property type="match status" value="1"/>
</dbReference>
<dbReference type="Pfam" id="PF13404">
    <property type="entry name" value="HTH_AsnC-type"/>
    <property type="match status" value="1"/>
</dbReference>
<evidence type="ECO:0000256" key="2">
    <source>
        <dbReference type="ARBA" id="ARBA00023125"/>
    </source>
</evidence>
<dbReference type="PRINTS" id="PR00033">
    <property type="entry name" value="HTHASNC"/>
</dbReference>
<sequence>MDSFDYKIIKSVMTNGRVTWAELASQTGLSAPAIADRVNRLISNKVIKELGAMVNGESVGTECTAFVTVSLERPKYREDFLQLVTDLDEVQECHHIAGEDDYLLKIRCRNTKDLDRVVSYEIKSLAGVLRTKTTIVMDTTKETFCIPLQKDKFNKIGED</sequence>
<dbReference type="InterPro" id="IPR036388">
    <property type="entry name" value="WH-like_DNA-bd_sf"/>
</dbReference>